<feature type="signal peptide" evidence="1">
    <location>
        <begin position="1"/>
        <end position="21"/>
    </location>
</feature>
<keyword evidence="3" id="KW-1185">Reference proteome</keyword>
<name>A0A5B8UGF5_9BACT</name>
<evidence type="ECO:0000256" key="1">
    <source>
        <dbReference type="SAM" id="SignalP"/>
    </source>
</evidence>
<dbReference type="EMBL" id="CP042433">
    <property type="protein sequence ID" value="QEC55751.1"/>
    <property type="molecule type" value="Genomic_DNA"/>
</dbReference>
<evidence type="ECO:0000313" key="2">
    <source>
        <dbReference type="EMBL" id="QEC55751.1"/>
    </source>
</evidence>
<accession>A0A5B8UGF5</accession>
<proteinExistence type="predicted"/>
<reference evidence="2 3" key="1">
    <citation type="journal article" date="2015" name="Int. J. Syst. Evol. Microbiol.">
        <title>Flavisolibacter ginsenosidimutans sp. nov., with ginsenoside-converting activity isolated from soil used for cultivating ginseng.</title>
        <authorList>
            <person name="Zhao Y."/>
            <person name="Liu Q."/>
            <person name="Kang M.S."/>
            <person name="Jin F."/>
            <person name="Yu H."/>
            <person name="Im W.T."/>
        </authorList>
    </citation>
    <scope>NUCLEOTIDE SEQUENCE [LARGE SCALE GENOMIC DNA]</scope>
    <source>
        <strain evidence="2 3">Gsoil 636</strain>
    </source>
</reference>
<dbReference type="Gene3D" id="2.60.120.200">
    <property type="match status" value="1"/>
</dbReference>
<gene>
    <name evidence="2" type="ORF">FSB75_07555</name>
</gene>
<dbReference type="KEGG" id="fgg:FSB75_07555"/>
<dbReference type="Proteomes" id="UP000321204">
    <property type="component" value="Chromosome"/>
</dbReference>
<feature type="chain" id="PRO_5023139699" description="DUF5017 domain-containing protein" evidence="1">
    <location>
        <begin position="22"/>
        <end position="245"/>
    </location>
</feature>
<organism evidence="2 3">
    <name type="scientific">Flavisolibacter ginsenosidimutans</name>
    <dbReference type="NCBI Taxonomy" id="661481"/>
    <lineage>
        <taxon>Bacteria</taxon>
        <taxon>Pseudomonadati</taxon>
        <taxon>Bacteroidota</taxon>
        <taxon>Chitinophagia</taxon>
        <taxon>Chitinophagales</taxon>
        <taxon>Chitinophagaceae</taxon>
        <taxon>Flavisolibacter</taxon>
    </lineage>
</organism>
<dbReference type="AlphaFoldDB" id="A0A5B8UGF5"/>
<sequence>MRKGSLLLLLASFGLTFLLQSCRNDEYLTVPPPVPNQSFSEEFDTVSSALARGWQLANTSVPLGSGIWQQGGGIPPWFAPYSSAGTYAGFIGADYTSTSADQGVISNWLISPALTLQNGDKIVFYTKGWVIPASATDSTDYANRLQVSINTTSTDIVVGKGLDVGNFNTVLLDINPNYIEYHTDPALYSAQAYPGNWTRFEATVFGLNGPTKGRFAFRYFVENGGYNGLATGVAIDKVSYQSASH</sequence>
<dbReference type="OrthoDB" id="1405746at2"/>
<evidence type="ECO:0000313" key="3">
    <source>
        <dbReference type="Proteomes" id="UP000321204"/>
    </source>
</evidence>
<dbReference type="RefSeq" id="WP_146785047.1">
    <property type="nucleotide sequence ID" value="NZ_BAABIO010000001.1"/>
</dbReference>
<keyword evidence="1" id="KW-0732">Signal</keyword>
<dbReference type="NCBIfam" id="NF038128">
    <property type="entry name" value="choice_anch_J"/>
    <property type="match status" value="1"/>
</dbReference>
<dbReference type="PROSITE" id="PS51257">
    <property type="entry name" value="PROKAR_LIPOPROTEIN"/>
    <property type="match status" value="1"/>
</dbReference>
<protein>
    <recommendedName>
        <fullName evidence="4">DUF5017 domain-containing protein</fullName>
    </recommendedName>
</protein>
<evidence type="ECO:0008006" key="4">
    <source>
        <dbReference type="Google" id="ProtNLM"/>
    </source>
</evidence>